<accession>A0A9W7L4N4</accession>
<feature type="compositionally biased region" description="Basic and acidic residues" evidence="1">
    <location>
        <begin position="1"/>
        <end position="10"/>
    </location>
</feature>
<dbReference type="AlphaFoldDB" id="A0A9W7L4N4"/>
<dbReference type="EMBL" id="BRYA01000761">
    <property type="protein sequence ID" value="GMI31953.1"/>
    <property type="molecule type" value="Genomic_DNA"/>
</dbReference>
<name>A0A9W7L4N4_9STRA</name>
<sequence length="164" mass="17520">MIRKRIDLNNKGKLQNPQIQDMGGKTSKSAASGPIDAPFSVNLSEELMVTLSEVPAASSPKGPTISEWRAEHGASASRLDASIASLESSLNSTMSTTSERMNEIDYKLSLSPETSSRGELCGEVQEKLAQCMRGGGALDELKKLAGDLKKCVKEDHLRTAGLAQ</sequence>
<organism evidence="2 3">
    <name type="scientific">Triparma columacea</name>
    <dbReference type="NCBI Taxonomy" id="722753"/>
    <lineage>
        <taxon>Eukaryota</taxon>
        <taxon>Sar</taxon>
        <taxon>Stramenopiles</taxon>
        <taxon>Ochrophyta</taxon>
        <taxon>Bolidophyceae</taxon>
        <taxon>Parmales</taxon>
        <taxon>Triparmaceae</taxon>
        <taxon>Triparma</taxon>
    </lineage>
</organism>
<protein>
    <submittedName>
        <fullName evidence="2">Uncharacterized protein</fullName>
    </submittedName>
</protein>
<keyword evidence="3" id="KW-1185">Reference proteome</keyword>
<dbReference type="OrthoDB" id="10430949at2759"/>
<proteinExistence type="predicted"/>
<gene>
    <name evidence="2" type="ORF">TrCOL_g13257</name>
</gene>
<dbReference type="Proteomes" id="UP001165065">
    <property type="component" value="Unassembled WGS sequence"/>
</dbReference>
<comment type="caution">
    <text evidence="2">The sequence shown here is derived from an EMBL/GenBank/DDBJ whole genome shotgun (WGS) entry which is preliminary data.</text>
</comment>
<evidence type="ECO:0000313" key="2">
    <source>
        <dbReference type="EMBL" id="GMI31953.1"/>
    </source>
</evidence>
<feature type="region of interest" description="Disordered" evidence="1">
    <location>
        <begin position="1"/>
        <end position="37"/>
    </location>
</feature>
<evidence type="ECO:0000313" key="3">
    <source>
        <dbReference type="Proteomes" id="UP001165065"/>
    </source>
</evidence>
<reference evidence="3" key="1">
    <citation type="journal article" date="2023" name="Commun. Biol.">
        <title>Genome analysis of Parmales, the sister group of diatoms, reveals the evolutionary specialization of diatoms from phago-mixotrophs to photoautotrophs.</title>
        <authorList>
            <person name="Ban H."/>
            <person name="Sato S."/>
            <person name="Yoshikawa S."/>
            <person name="Yamada K."/>
            <person name="Nakamura Y."/>
            <person name="Ichinomiya M."/>
            <person name="Sato N."/>
            <person name="Blanc-Mathieu R."/>
            <person name="Endo H."/>
            <person name="Kuwata A."/>
            <person name="Ogata H."/>
        </authorList>
    </citation>
    <scope>NUCLEOTIDE SEQUENCE [LARGE SCALE GENOMIC DNA]</scope>
</reference>
<evidence type="ECO:0000256" key="1">
    <source>
        <dbReference type="SAM" id="MobiDB-lite"/>
    </source>
</evidence>